<dbReference type="KEGG" id="cuz:Cul05146_2270"/>
<dbReference type="KEGG" id="cuq:Cul210931_2230"/>
<evidence type="ECO:0000256" key="1">
    <source>
        <dbReference type="ARBA" id="ARBA00022679"/>
    </source>
</evidence>
<dbReference type="Pfam" id="PF07730">
    <property type="entry name" value="HisKA_3"/>
    <property type="match status" value="1"/>
</dbReference>
<feature type="domain" description="Histidine kinase" evidence="5">
    <location>
        <begin position="329"/>
        <end position="420"/>
    </location>
</feature>
<dbReference type="EMBL" id="LS483400">
    <property type="protein sequence ID" value="SQG52839.1"/>
    <property type="molecule type" value="Genomic_DNA"/>
</dbReference>
<keyword evidence="2 6" id="KW-0418">Kinase</keyword>
<evidence type="ECO:0000256" key="3">
    <source>
        <dbReference type="ARBA" id="ARBA00023012"/>
    </source>
</evidence>
<dbReference type="InterPro" id="IPR011712">
    <property type="entry name" value="Sig_transdc_His_kin_sub3_dim/P"/>
</dbReference>
<dbReference type="InterPro" id="IPR003594">
    <property type="entry name" value="HATPase_dom"/>
</dbReference>
<evidence type="ECO:0000256" key="2">
    <source>
        <dbReference type="ARBA" id="ARBA00022777"/>
    </source>
</evidence>
<dbReference type="PROSITE" id="PS50109">
    <property type="entry name" value="HIS_KIN"/>
    <property type="match status" value="1"/>
</dbReference>
<dbReference type="PANTHER" id="PTHR24421:SF62">
    <property type="entry name" value="SENSORY TRANSDUCTION HISTIDINE KINASE"/>
    <property type="match status" value="1"/>
</dbReference>
<dbReference type="InterPro" id="IPR036890">
    <property type="entry name" value="HATPase_C_sf"/>
</dbReference>
<proteinExistence type="predicted"/>
<dbReference type="InterPro" id="IPR050482">
    <property type="entry name" value="Sensor_HK_TwoCompSys"/>
</dbReference>
<evidence type="ECO:0000259" key="5">
    <source>
        <dbReference type="PROSITE" id="PS50109"/>
    </source>
</evidence>
<dbReference type="AlphaFoldDB" id="A0ABD7MUZ2"/>
<dbReference type="Pfam" id="PF02518">
    <property type="entry name" value="HATPase_c"/>
    <property type="match status" value="1"/>
</dbReference>
<feature type="transmembrane region" description="Helical" evidence="4">
    <location>
        <begin position="55"/>
        <end position="72"/>
    </location>
</feature>
<dbReference type="InterPro" id="IPR005467">
    <property type="entry name" value="His_kinase_dom"/>
</dbReference>
<protein>
    <submittedName>
        <fullName evidence="6">Two-component system sensor kinase protein</fullName>
        <ecNumber evidence="6">2.7.13.3</ecNumber>
    </submittedName>
</protein>
<dbReference type="PANTHER" id="PTHR24421">
    <property type="entry name" value="NITRATE/NITRITE SENSOR PROTEIN NARX-RELATED"/>
    <property type="match status" value="1"/>
</dbReference>
<feature type="transmembrane region" description="Helical" evidence="4">
    <location>
        <begin position="127"/>
        <end position="146"/>
    </location>
</feature>
<evidence type="ECO:0000313" key="6">
    <source>
        <dbReference type="EMBL" id="SQG52839.1"/>
    </source>
</evidence>
<dbReference type="PIRSF" id="PIRSF037434">
    <property type="entry name" value="STHK_ChrS"/>
    <property type="match status" value="1"/>
</dbReference>
<keyword evidence="1 6" id="KW-0808">Transferase</keyword>
<evidence type="ECO:0000256" key="4">
    <source>
        <dbReference type="SAM" id="Phobius"/>
    </source>
</evidence>
<accession>A0ABD7MUZ2</accession>
<dbReference type="SUPFAM" id="SSF55874">
    <property type="entry name" value="ATPase domain of HSP90 chaperone/DNA topoisomerase II/histidine kinase"/>
    <property type="match status" value="1"/>
</dbReference>
<dbReference type="GO" id="GO:0004673">
    <property type="term" value="F:protein histidine kinase activity"/>
    <property type="evidence" value="ECO:0007669"/>
    <property type="project" value="UniProtKB-EC"/>
</dbReference>
<dbReference type="GO" id="GO:0000160">
    <property type="term" value="P:phosphorelay signal transduction system"/>
    <property type="evidence" value="ECO:0007669"/>
    <property type="project" value="UniProtKB-KW"/>
</dbReference>
<feature type="transmembrane region" description="Helical" evidence="4">
    <location>
        <begin position="92"/>
        <end position="115"/>
    </location>
</feature>
<organism evidence="6 7">
    <name type="scientific">Corynebacterium ulcerans</name>
    <dbReference type="NCBI Taxonomy" id="65058"/>
    <lineage>
        <taxon>Bacteria</taxon>
        <taxon>Bacillati</taxon>
        <taxon>Actinomycetota</taxon>
        <taxon>Actinomycetes</taxon>
        <taxon>Mycobacteriales</taxon>
        <taxon>Corynebacteriaceae</taxon>
        <taxon>Corynebacterium</taxon>
    </lineage>
</organism>
<keyword evidence="3" id="KW-0902">Two-component regulatory system</keyword>
<dbReference type="Gene3D" id="1.20.5.1930">
    <property type="match status" value="1"/>
</dbReference>
<keyword evidence="4" id="KW-0472">Membrane</keyword>
<reference evidence="6 7" key="1">
    <citation type="submission" date="2018-06" db="EMBL/GenBank/DDBJ databases">
        <authorList>
            <consortium name="Pathogen Informatics"/>
            <person name="Doyle S."/>
        </authorList>
    </citation>
    <scope>NUCLEOTIDE SEQUENCE [LARGE SCALE GENOMIC DNA]</scope>
    <source>
        <strain evidence="6 7">NCTC7908</strain>
    </source>
</reference>
<keyword evidence="4" id="KW-1133">Transmembrane helix</keyword>
<dbReference type="Proteomes" id="UP000248741">
    <property type="component" value="Chromosome 1"/>
</dbReference>
<dbReference type="Gene3D" id="3.30.565.10">
    <property type="entry name" value="Histidine kinase-like ATPase, C-terminal domain"/>
    <property type="match status" value="1"/>
</dbReference>
<sequence length="425" mass="46483">MLTPRIRFKSMKPHVIQILTLLRVSLHLMFAALLGFGIIRFALNPESDSPWKPSIIALALVLGAFYMFGTAWENRFARGDNIKDPMPLSGWWMLAITLIWALLMGASGSFTWLMFPLMFIALNLLPGIRGVLGVLTLLGIATVIPWIARPEDWTLGQLFGPIIGACFSVAVYYGYYVLNQDAMHYRQVAAELLAAQRDLAASEHQSGRLEERERLSREIHDTVAQGLSSIVLLSRAAHGHLERGELENVHQQLTVIEKQAGESLAEARRFVRDLAAPSLGDSLSTALRGVINGIREKQAALGCPIDAHLELVGDAETSLPEPVTRTALRVAQEGLNNVVKHAQASKAVVTLGIWEDEVSIDVVDNGLGFDTTRLDASGEQTEGGFGLEGLKKRISTVGGTLVIESDEYGTALACRIPLTSRRETQ</sequence>
<name>A0ABD7MUZ2_CORUL</name>
<dbReference type="CDD" id="cd16917">
    <property type="entry name" value="HATPase_UhpB-NarQ-NarX-like"/>
    <property type="match status" value="1"/>
</dbReference>
<feature type="transmembrane region" description="Helical" evidence="4">
    <location>
        <begin position="21"/>
        <end position="43"/>
    </location>
</feature>
<dbReference type="InterPro" id="IPR017205">
    <property type="entry name" value="Sig_transdc_His_kinase_ChrS"/>
</dbReference>
<dbReference type="EC" id="2.7.13.3" evidence="6"/>
<gene>
    <name evidence="6" type="primary">chrS</name>
    <name evidence="6" type="ORF">NCTC7908_01946</name>
</gene>
<feature type="transmembrane region" description="Helical" evidence="4">
    <location>
        <begin position="158"/>
        <end position="178"/>
    </location>
</feature>
<keyword evidence="4" id="KW-0812">Transmembrane</keyword>
<evidence type="ECO:0000313" key="7">
    <source>
        <dbReference type="Proteomes" id="UP000248741"/>
    </source>
</evidence>